<dbReference type="OrthoDB" id="9789133at2"/>
<keyword evidence="2" id="KW-0378">Hydrolase</keyword>
<dbReference type="InterPro" id="IPR050114">
    <property type="entry name" value="UPF0173_UPF0282_UlaG_hydrolase"/>
</dbReference>
<dbReference type="STRING" id="1544798.LH29_02915"/>
<accession>A0A0D8JC09</accession>
<dbReference type="EMBL" id="JRHC01000001">
    <property type="protein sequence ID" value="KJF44457.1"/>
    <property type="molecule type" value="Genomic_DNA"/>
</dbReference>
<dbReference type="PATRIC" id="fig|1544798.3.peg.603"/>
<comment type="caution">
    <text evidence="2">The sequence shown here is derived from an EMBL/GenBank/DDBJ whole genome shotgun (WGS) entry which is preliminary data.</text>
</comment>
<dbReference type="RefSeq" id="WP_052670560.1">
    <property type="nucleotide sequence ID" value="NZ_JRHC01000001.1"/>
</dbReference>
<gene>
    <name evidence="2" type="ORF">LH29_02915</name>
</gene>
<dbReference type="Gene3D" id="3.60.15.10">
    <property type="entry name" value="Ribonuclease Z/Hydroxyacylglutathione hydrolase-like"/>
    <property type="match status" value="1"/>
</dbReference>
<name>A0A0D8JC09_9BACT</name>
<keyword evidence="1" id="KW-0732">Signal</keyword>
<keyword evidence="3" id="KW-1185">Reference proteome</keyword>
<dbReference type="Pfam" id="PF13483">
    <property type="entry name" value="Lactamase_B_3"/>
    <property type="match status" value="1"/>
</dbReference>
<reference evidence="2 3" key="1">
    <citation type="submission" date="2014-09" db="EMBL/GenBank/DDBJ databases">
        <title>Draft Genome Sequence of Draconibacterium sp. JN14CK-3.</title>
        <authorList>
            <person name="Dong C."/>
            <person name="Lai Q."/>
            <person name="Shao Z."/>
        </authorList>
    </citation>
    <scope>NUCLEOTIDE SEQUENCE [LARGE SCALE GENOMIC DNA]</scope>
    <source>
        <strain evidence="2 3">JN14CK-3</strain>
    </source>
</reference>
<sequence>MKNIVTFIALFLFVVSVQAQQFEKDVFATSEGELEITFIAHGTLMMQFNGKVIHIDPVSWYADYATMPKADVILITHEHGDHLDAKAIDAVKKEGTQVVLTKTCNEKYTGTKVLSNGESGTFAGVKVDAVPAYNIKHEREAGKPFHPKGVGNGYVLHFGDKKVYVAGDTENIPEMAALKDIDVAFLPMNLPYTMTPKMVADATKMFQPKVLYPYHFGETNTDELAELLKNQNKTELRIRNLK</sequence>
<dbReference type="AlphaFoldDB" id="A0A0D8JC09"/>
<dbReference type="InterPro" id="IPR036866">
    <property type="entry name" value="RibonucZ/Hydroxyglut_hydro"/>
</dbReference>
<feature type="signal peptide" evidence="1">
    <location>
        <begin position="1"/>
        <end position="19"/>
    </location>
</feature>
<dbReference type="SUPFAM" id="SSF56281">
    <property type="entry name" value="Metallo-hydrolase/oxidoreductase"/>
    <property type="match status" value="1"/>
</dbReference>
<dbReference type="Proteomes" id="UP000032544">
    <property type="component" value="Unassembled WGS sequence"/>
</dbReference>
<proteinExistence type="predicted"/>
<evidence type="ECO:0000256" key="1">
    <source>
        <dbReference type="SAM" id="SignalP"/>
    </source>
</evidence>
<evidence type="ECO:0000313" key="2">
    <source>
        <dbReference type="EMBL" id="KJF44457.1"/>
    </source>
</evidence>
<feature type="chain" id="PRO_5005430696" evidence="1">
    <location>
        <begin position="20"/>
        <end position="242"/>
    </location>
</feature>
<organism evidence="2 3">
    <name type="scientific">Draconibacterium sediminis</name>
    <dbReference type="NCBI Taxonomy" id="1544798"/>
    <lineage>
        <taxon>Bacteria</taxon>
        <taxon>Pseudomonadati</taxon>
        <taxon>Bacteroidota</taxon>
        <taxon>Bacteroidia</taxon>
        <taxon>Marinilabiliales</taxon>
        <taxon>Prolixibacteraceae</taxon>
        <taxon>Draconibacterium</taxon>
    </lineage>
</organism>
<evidence type="ECO:0000313" key="3">
    <source>
        <dbReference type="Proteomes" id="UP000032544"/>
    </source>
</evidence>
<protein>
    <submittedName>
        <fullName evidence="2">Metal-dependent hydrolase</fullName>
    </submittedName>
</protein>
<dbReference type="PANTHER" id="PTHR43546:SF3">
    <property type="entry name" value="UPF0173 METAL-DEPENDENT HYDROLASE MJ1163"/>
    <property type="match status" value="1"/>
</dbReference>
<dbReference type="GO" id="GO:0016787">
    <property type="term" value="F:hydrolase activity"/>
    <property type="evidence" value="ECO:0007669"/>
    <property type="project" value="UniProtKB-KW"/>
</dbReference>
<dbReference type="PANTHER" id="PTHR43546">
    <property type="entry name" value="UPF0173 METAL-DEPENDENT HYDROLASE MJ1163-RELATED"/>
    <property type="match status" value="1"/>
</dbReference>